<dbReference type="Proteomes" id="UP001497623">
    <property type="component" value="Unassembled WGS sequence"/>
</dbReference>
<dbReference type="AlphaFoldDB" id="A0AAV2R3E2"/>
<organism evidence="1 2">
    <name type="scientific">Meganyctiphanes norvegica</name>
    <name type="common">Northern krill</name>
    <name type="synonym">Thysanopoda norvegica</name>
    <dbReference type="NCBI Taxonomy" id="48144"/>
    <lineage>
        <taxon>Eukaryota</taxon>
        <taxon>Metazoa</taxon>
        <taxon>Ecdysozoa</taxon>
        <taxon>Arthropoda</taxon>
        <taxon>Crustacea</taxon>
        <taxon>Multicrustacea</taxon>
        <taxon>Malacostraca</taxon>
        <taxon>Eumalacostraca</taxon>
        <taxon>Eucarida</taxon>
        <taxon>Euphausiacea</taxon>
        <taxon>Euphausiidae</taxon>
        <taxon>Meganyctiphanes</taxon>
    </lineage>
</organism>
<gene>
    <name evidence="1" type="ORF">MNOR_LOCUS20037</name>
</gene>
<sequence>MAARRKGKALTRSKSKEPDFVLAEGKDGRNFVKIPLESKKDKRDKKINREYQEFDKSPRFPMCMESYDRGVSTKLSMNLIPPLVPSISSMRAKAKIQEVKDFRKAMEHILNNMGLSDGQLQQQSQTDFCRYDKSFPNDPPSEPIACQINTNKERLFDSEHSYTNRYKGRLFDSVDNSHPGKTSKGRLFDNELTHDNTVKGRLFDSEDANSDIDDEMLSDLTEDPSNEEDANSLSYEEELNLLHLMDDSGRIVWENYADEEEFESLVGTDVESIKSINEREFKAIDRSLIRNAHFTQYYLILETSAPTDHHNA</sequence>
<protein>
    <submittedName>
        <fullName evidence="1">Uncharacterized protein</fullName>
    </submittedName>
</protein>
<accession>A0AAV2R3E2</accession>
<dbReference type="EMBL" id="CAXKWB010015238">
    <property type="protein sequence ID" value="CAL4113078.1"/>
    <property type="molecule type" value="Genomic_DNA"/>
</dbReference>
<evidence type="ECO:0000313" key="1">
    <source>
        <dbReference type="EMBL" id="CAL4113078.1"/>
    </source>
</evidence>
<name>A0AAV2R3E2_MEGNR</name>
<comment type="caution">
    <text evidence="1">The sequence shown here is derived from an EMBL/GenBank/DDBJ whole genome shotgun (WGS) entry which is preliminary data.</text>
</comment>
<keyword evidence="2" id="KW-1185">Reference proteome</keyword>
<proteinExistence type="predicted"/>
<evidence type="ECO:0000313" key="2">
    <source>
        <dbReference type="Proteomes" id="UP001497623"/>
    </source>
</evidence>
<reference evidence="1 2" key="1">
    <citation type="submission" date="2024-05" db="EMBL/GenBank/DDBJ databases">
        <authorList>
            <person name="Wallberg A."/>
        </authorList>
    </citation>
    <scope>NUCLEOTIDE SEQUENCE [LARGE SCALE GENOMIC DNA]</scope>
</reference>